<feature type="region of interest" description="Disordered" evidence="1">
    <location>
        <begin position="138"/>
        <end position="169"/>
    </location>
</feature>
<organism evidence="3 4">
    <name type="scientific">Lepraria finkii</name>
    <dbReference type="NCBI Taxonomy" id="1340010"/>
    <lineage>
        <taxon>Eukaryota</taxon>
        <taxon>Fungi</taxon>
        <taxon>Dikarya</taxon>
        <taxon>Ascomycota</taxon>
        <taxon>Pezizomycotina</taxon>
        <taxon>Lecanoromycetes</taxon>
        <taxon>OSLEUM clade</taxon>
        <taxon>Lecanoromycetidae</taxon>
        <taxon>Lecanorales</taxon>
        <taxon>Lecanorineae</taxon>
        <taxon>Stereocaulaceae</taxon>
        <taxon>Lepraria</taxon>
    </lineage>
</organism>
<keyword evidence="4" id="KW-1185">Reference proteome</keyword>
<proteinExistence type="predicted"/>
<comment type="caution">
    <text evidence="3">The sequence shown here is derived from an EMBL/GenBank/DDBJ whole genome shotgun (WGS) entry which is preliminary data.</text>
</comment>
<reference evidence="3 4" key="1">
    <citation type="submission" date="2024-09" db="EMBL/GenBank/DDBJ databases">
        <title>Rethinking Asexuality: The Enigmatic Case of Functional Sexual Genes in Lepraria (Stereocaulaceae).</title>
        <authorList>
            <person name="Doellman M."/>
            <person name="Sun Y."/>
            <person name="Barcenas-Pena A."/>
            <person name="Lumbsch H.T."/>
            <person name="Grewe F."/>
        </authorList>
    </citation>
    <scope>NUCLEOTIDE SEQUENCE [LARGE SCALE GENOMIC DNA]</scope>
    <source>
        <strain evidence="3 4">Grewe 0041</strain>
    </source>
</reference>
<evidence type="ECO:0000256" key="2">
    <source>
        <dbReference type="SAM" id="SignalP"/>
    </source>
</evidence>
<dbReference type="EMBL" id="JBHFEH010000005">
    <property type="protein sequence ID" value="KAL2057344.1"/>
    <property type="molecule type" value="Genomic_DNA"/>
</dbReference>
<keyword evidence="2" id="KW-0732">Signal</keyword>
<evidence type="ECO:0000256" key="1">
    <source>
        <dbReference type="SAM" id="MobiDB-lite"/>
    </source>
</evidence>
<feature type="chain" id="PRO_5046506350" evidence="2">
    <location>
        <begin position="25"/>
        <end position="169"/>
    </location>
</feature>
<sequence>MRPRNPIILNPPFALLLALPLATADPTFTFTLPNGVSSKNTPDSAIVTIKKTGATEPHALSNCANEMIGSPNVHNVISSSLLETNEYIIINTGPHWCSSNGNSDGLTADYGAHHLDVPADCTRSGSDKYTWTCEFPLDSSPPQPTRTFQEQATAPPSAKLRRKDMGNIL</sequence>
<accession>A0ABR4BHQ3</accession>
<evidence type="ECO:0000313" key="3">
    <source>
        <dbReference type="EMBL" id="KAL2057344.1"/>
    </source>
</evidence>
<dbReference type="Proteomes" id="UP001590951">
    <property type="component" value="Unassembled WGS sequence"/>
</dbReference>
<name>A0ABR4BHQ3_9LECA</name>
<feature type="signal peptide" evidence="2">
    <location>
        <begin position="1"/>
        <end position="24"/>
    </location>
</feature>
<feature type="compositionally biased region" description="Polar residues" evidence="1">
    <location>
        <begin position="145"/>
        <end position="154"/>
    </location>
</feature>
<evidence type="ECO:0000313" key="4">
    <source>
        <dbReference type="Proteomes" id="UP001590951"/>
    </source>
</evidence>
<gene>
    <name evidence="3" type="ORF">ABVK25_002397</name>
</gene>
<protein>
    <submittedName>
        <fullName evidence="3">Uncharacterized protein</fullName>
    </submittedName>
</protein>